<feature type="compositionally biased region" description="Basic and acidic residues" evidence="2">
    <location>
        <begin position="624"/>
        <end position="641"/>
    </location>
</feature>
<evidence type="ECO:0000256" key="1">
    <source>
        <dbReference type="ARBA" id="ARBA00009670"/>
    </source>
</evidence>
<reference evidence="5 6" key="1">
    <citation type="submission" date="2024-03" db="EMBL/GenBank/DDBJ databases">
        <title>Aureococcus anophagefferens CCMP1851 and Kratosvirus quantuckense: Draft genome of a second virus-susceptible host strain in the model system.</title>
        <authorList>
            <person name="Chase E."/>
            <person name="Truchon A.R."/>
            <person name="Schepens W."/>
            <person name="Wilhelm S.W."/>
        </authorList>
    </citation>
    <scope>NUCLEOTIDE SEQUENCE [LARGE SCALE GENOMIC DNA]</scope>
    <source>
        <strain evidence="5 6">CCMP1851</strain>
    </source>
</reference>
<feature type="compositionally biased region" description="Basic residues" evidence="2">
    <location>
        <begin position="576"/>
        <end position="591"/>
    </location>
</feature>
<keyword evidence="3" id="KW-0732">Signal</keyword>
<dbReference type="CDD" id="cd05121">
    <property type="entry name" value="ABC1_ADCK3-like"/>
    <property type="match status" value="1"/>
</dbReference>
<evidence type="ECO:0000256" key="2">
    <source>
        <dbReference type="SAM" id="MobiDB-lite"/>
    </source>
</evidence>
<evidence type="ECO:0000259" key="4">
    <source>
        <dbReference type="Pfam" id="PF03109"/>
    </source>
</evidence>
<dbReference type="InterPro" id="IPR011009">
    <property type="entry name" value="Kinase-like_dom_sf"/>
</dbReference>
<accession>A0ABR1FT83</accession>
<dbReference type="EMBL" id="JBBJCI010000231">
    <property type="protein sequence ID" value="KAK7237871.1"/>
    <property type="molecule type" value="Genomic_DNA"/>
</dbReference>
<comment type="similarity">
    <text evidence="1">Belongs to the protein kinase superfamily. ADCK protein kinase family.</text>
</comment>
<gene>
    <name evidence="5" type="ORF">SO694_00022329</name>
</gene>
<feature type="chain" id="PRO_5046387183" evidence="3">
    <location>
        <begin position="19"/>
        <end position="660"/>
    </location>
</feature>
<feature type="region of interest" description="Disordered" evidence="2">
    <location>
        <begin position="556"/>
        <end position="660"/>
    </location>
</feature>
<organism evidence="5 6">
    <name type="scientific">Aureococcus anophagefferens</name>
    <name type="common">Harmful bloom alga</name>
    <dbReference type="NCBI Taxonomy" id="44056"/>
    <lineage>
        <taxon>Eukaryota</taxon>
        <taxon>Sar</taxon>
        <taxon>Stramenopiles</taxon>
        <taxon>Ochrophyta</taxon>
        <taxon>Pelagophyceae</taxon>
        <taxon>Pelagomonadales</taxon>
        <taxon>Pelagomonadaceae</taxon>
        <taxon>Aureococcus</taxon>
    </lineage>
</organism>
<protein>
    <submittedName>
        <fullName evidence="5">PFAM ABC-1 domain protein</fullName>
    </submittedName>
</protein>
<comment type="caution">
    <text evidence="5">The sequence shown here is derived from an EMBL/GenBank/DDBJ whole genome shotgun (WGS) entry which is preliminary data.</text>
</comment>
<name>A0ABR1FT83_AURAN</name>
<dbReference type="Proteomes" id="UP001363151">
    <property type="component" value="Unassembled WGS sequence"/>
</dbReference>
<proteinExistence type="inferred from homology"/>
<feature type="compositionally biased region" description="Basic residues" evidence="2">
    <location>
        <begin position="598"/>
        <end position="623"/>
    </location>
</feature>
<feature type="compositionally biased region" description="Low complexity" evidence="2">
    <location>
        <begin position="566"/>
        <end position="575"/>
    </location>
</feature>
<dbReference type="Pfam" id="PF03109">
    <property type="entry name" value="ABC1"/>
    <property type="match status" value="1"/>
</dbReference>
<sequence length="660" mass="70756">MAAWRALLLAAALATTSALSSSISAKDRVRPPPSRSEDGFPAVFDRGAFEAYLDTRPGTVAKRAAAFAAEAGPLQLRAASLWASGQLRRDDAAFAASVRGALERLGPAFVKIGQLLSVREDVLGPVWSRELAELQAGVHRATWQADDGALREVAVKIVRPGVVEAVAVDLCVLLRAAELLETWAPRLLPKSEVDWRDLLEGLAAALWEEVDLRGEARRQARFRDNMAKVRGVAVPEVLASSRRVLVSEWVDGVPVAQLPDEDARLKVAVGLARDAYCQSMYVDGFFHSDCHGGNLLLLGDDRLCILDCGLMVDIEEKDADGLLALSLALAARDWTRVVASATTLGFLPEDLDAATRARAEAIVARIVGPYVDVGGGARAASSYVASSLFADVAAASADLPTALPPKMVLLGRAVLQLEGLALRADPGFKIVDDILPTAARLAVQNPRRDASGSLLYDLLTDVAVQDSGSFSPDKLRALLRSAKAASSVDSTRDLFLEDEAARDVACDEAADALDALGRDFVWALLGDEAVASAPPALRDATERLVPRVTDEERAVLDRLPQRSRPRPATAAAPLGARRRSRGPARGPRARGHAPGARRVPRERPGRRRGPRAVRDRRQRRARRSDRARVADGLTDRPDRPRRGAAACSRAEDAPAPGLAR</sequence>
<evidence type="ECO:0000256" key="3">
    <source>
        <dbReference type="SAM" id="SignalP"/>
    </source>
</evidence>
<evidence type="ECO:0000313" key="5">
    <source>
        <dbReference type="EMBL" id="KAK7237871.1"/>
    </source>
</evidence>
<dbReference type="PANTHER" id="PTHR10566:SF113">
    <property type="entry name" value="PROTEIN ACTIVITY OF BC1 COMPLEX KINASE 7, CHLOROPLASTIC"/>
    <property type="match status" value="1"/>
</dbReference>
<dbReference type="InterPro" id="IPR004147">
    <property type="entry name" value="ABC1_dom"/>
</dbReference>
<keyword evidence="6" id="KW-1185">Reference proteome</keyword>
<feature type="domain" description="ABC1 atypical kinase-like" evidence="4">
    <location>
        <begin position="136"/>
        <end position="339"/>
    </location>
</feature>
<dbReference type="InterPro" id="IPR050154">
    <property type="entry name" value="UbiB_kinase"/>
</dbReference>
<feature type="signal peptide" evidence="3">
    <location>
        <begin position="1"/>
        <end position="18"/>
    </location>
</feature>
<dbReference type="SUPFAM" id="SSF56112">
    <property type="entry name" value="Protein kinase-like (PK-like)"/>
    <property type="match status" value="1"/>
</dbReference>
<dbReference type="PANTHER" id="PTHR10566">
    <property type="entry name" value="CHAPERONE-ACTIVITY OF BC1 COMPLEX CABC1 -RELATED"/>
    <property type="match status" value="1"/>
</dbReference>
<evidence type="ECO:0000313" key="6">
    <source>
        <dbReference type="Proteomes" id="UP001363151"/>
    </source>
</evidence>